<reference evidence="2 3" key="1">
    <citation type="journal article" date="2020" name="bioRxiv">
        <title>Sequence and annotation of 42 cannabis genomes reveals extensive copy number variation in cannabinoid synthesis and pathogen resistance genes.</title>
        <authorList>
            <person name="Mckernan K.J."/>
            <person name="Helbert Y."/>
            <person name="Kane L.T."/>
            <person name="Ebling H."/>
            <person name="Zhang L."/>
            <person name="Liu B."/>
            <person name="Eaton Z."/>
            <person name="Mclaughlin S."/>
            <person name="Kingan S."/>
            <person name="Baybayan P."/>
            <person name="Concepcion G."/>
            <person name="Jordan M."/>
            <person name="Riva A."/>
            <person name="Barbazuk W."/>
            <person name="Harkins T."/>
        </authorList>
    </citation>
    <scope>NUCLEOTIDE SEQUENCE [LARGE SCALE GENOMIC DNA]</scope>
    <source>
        <strain evidence="3">cv. Jamaican Lion 4</strain>
        <tissue evidence="2">Leaf</tissue>
    </source>
</reference>
<feature type="region of interest" description="Disordered" evidence="1">
    <location>
        <begin position="215"/>
        <end position="237"/>
    </location>
</feature>
<evidence type="ECO:0008006" key="4">
    <source>
        <dbReference type="Google" id="ProtNLM"/>
    </source>
</evidence>
<evidence type="ECO:0000256" key="1">
    <source>
        <dbReference type="SAM" id="MobiDB-lite"/>
    </source>
</evidence>
<comment type="caution">
    <text evidence="2">The sequence shown here is derived from an EMBL/GenBank/DDBJ whole genome shotgun (WGS) entry which is preliminary data.</text>
</comment>
<gene>
    <name evidence="2" type="ORF">F8388_017262</name>
</gene>
<feature type="region of interest" description="Disordered" evidence="1">
    <location>
        <begin position="142"/>
        <end position="182"/>
    </location>
</feature>
<dbReference type="Proteomes" id="UP000525078">
    <property type="component" value="Unassembled WGS sequence"/>
</dbReference>
<dbReference type="GO" id="GO:0003713">
    <property type="term" value="F:transcription coactivator activity"/>
    <property type="evidence" value="ECO:0007669"/>
    <property type="project" value="TreeGrafter"/>
</dbReference>
<proteinExistence type="predicted"/>
<protein>
    <recommendedName>
        <fullName evidence="4">Transcriptional coactivator Hfi1/Transcriptional adapter 1</fullName>
    </recommendedName>
</protein>
<evidence type="ECO:0000313" key="3">
    <source>
        <dbReference type="Proteomes" id="UP000525078"/>
    </source>
</evidence>
<dbReference type="PANTHER" id="PTHR21277">
    <property type="entry name" value="TRANSCRIPTIONAL ADAPTER 1"/>
    <property type="match status" value="1"/>
</dbReference>
<dbReference type="EMBL" id="JAATIP010000092">
    <property type="protein sequence ID" value="KAF4375116.1"/>
    <property type="molecule type" value="Genomic_DNA"/>
</dbReference>
<accession>A0A7J6FWH5</accession>
<sequence>MTIPLAPTEPTKQTKHGRLIKKPSHLDAYKDKNLDLKMPASRLFSRINTWELKSQIESKVGRSKAEVYFSLLQKYLSLKISKVEFHRLCISTIGRDNLILHNQLIKSILKNASLSRTPPPKVSKEAGSFSVKAANVSQRNGLQSLCNGFPQSPRKGRTPSYRDRKFRDRLSPLGPNGKSHNITCEDVTARTQEHESATDLFLLGGEPPCSVEDGEEVDQAAGSPGIHSRSPLTAPLGIPRNAKKTQKLLLNVSPSTASFDTCLNCGQLPDTNFLRKRLEQKLEAEGLKITEDCVIMMNNSLDVYLKRLIKPYLELAGSRSGNKHVNNGHNQALPDMRFVKAPTQASSASMIDFRVVMEMNPLLLGEDWPTKLEKICLHESAYKTGSR</sequence>
<feature type="compositionally biased region" description="Basic and acidic residues" evidence="1">
    <location>
        <begin position="160"/>
        <end position="170"/>
    </location>
</feature>
<dbReference type="AlphaFoldDB" id="A0A7J6FWH5"/>
<dbReference type="GO" id="GO:0006357">
    <property type="term" value="P:regulation of transcription by RNA polymerase II"/>
    <property type="evidence" value="ECO:0007669"/>
    <property type="project" value="TreeGrafter"/>
</dbReference>
<evidence type="ECO:0000313" key="2">
    <source>
        <dbReference type="EMBL" id="KAF4375116.1"/>
    </source>
</evidence>
<organism evidence="2 3">
    <name type="scientific">Cannabis sativa</name>
    <name type="common">Hemp</name>
    <name type="synonym">Marijuana</name>
    <dbReference type="NCBI Taxonomy" id="3483"/>
    <lineage>
        <taxon>Eukaryota</taxon>
        <taxon>Viridiplantae</taxon>
        <taxon>Streptophyta</taxon>
        <taxon>Embryophyta</taxon>
        <taxon>Tracheophyta</taxon>
        <taxon>Spermatophyta</taxon>
        <taxon>Magnoliopsida</taxon>
        <taxon>eudicotyledons</taxon>
        <taxon>Gunneridae</taxon>
        <taxon>Pentapetalae</taxon>
        <taxon>rosids</taxon>
        <taxon>fabids</taxon>
        <taxon>Rosales</taxon>
        <taxon>Cannabaceae</taxon>
        <taxon>Cannabis</taxon>
    </lineage>
</organism>
<dbReference type="GO" id="GO:0000124">
    <property type="term" value="C:SAGA complex"/>
    <property type="evidence" value="ECO:0007669"/>
    <property type="project" value="TreeGrafter"/>
</dbReference>
<name>A0A7J6FWH5_CANSA</name>
<dbReference type="CDD" id="cd22933">
    <property type="entry name" value="HFD_HFI1"/>
    <property type="match status" value="1"/>
</dbReference>
<dbReference type="Pfam" id="PF12767">
    <property type="entry name" value="SAGA-Tad1"/>
    <property type="match status" value="1"/>
</dbReference>
<dbReference type="PANTHER" id="PTHR21277:SF29">
    <property type="entry name" value="TRANSCRIPTIONAL REGULATOR OF RNA POLII, SAGA, SUBUNIT"/>
    <property type="match status" value="1"/>
</dbReference>
<dbReference type="InterPro" id="IPR024738">
    <property type="entry name" value="Hfi1/Tada1"/>
</dbReference>